<keyword evidence="2" id="KW-1185">Reference proteome</keyword>
<sequence length="52" mass="6041">MYTRNLNTFICSVPEDAAICIQISRKPFHSTFKGAINRNVKLRCQIQWKPCV</sequence>
<reference evidence="1 2" key="10">
    <citation type="journal article" date="1994" name="Nucleic Acids Res.">
        <title>Identification of genes encoding zinc finger proteins, non-histone chromosomal HMG protein homologue, and a putative GTP phosphohydrolase in the genome of Chilo iridescent virus.</title>
        <authorList>
            <person name="Schnitzler P."/>
            <person name="Hug M."/>
            <person name="Handermann M."/>
            <person name="Janssen W."/>
            <person name="Koonin E.V."/>
            <person name="Delius H."/>
            <person name="Darai C."/>
        </authorList>
    </citation>
    <scope>NUCLEOTIDE SEQUENCE [LARGE SCALE GENOMIC DNA]</scope>
</reference>
<reference evidence="1 2" key="8">
    <citation type="journal article" date="1994" name="Intervirology">
        <title>Identification of the primary structure and the coding capacity of the genome of insect iridescent virus type 6 between the genome coordinates 0.310 and 0.347 (7990 bp).</title>
        <authorList>
            <person name="Sonntag K.C."/>
            <person name="Schnitzler P."/>
            <person name="Janssen W."/>
            <person name="Darai G."/>
        </authorList>
    </citation>
    <scope>NUCLEOTIDE SEQUENCE [LARGE SCALE GENOMIC DNA]</scope>
</reference>
<organismHost>
    <name type="scientific">Gryllus bimaculatus</name>
    <name type="common">Two-spotted cricket</name>
    <dbReference type="NCBI Taxonomy" id="6999"/>
</organismHost>
<reference evidence="1 2" key="12">
    <citation type="journal article" date="1997" name="Virus Genes">
        <title>The DNA sequence of Chilo iridescent virus between the genome coordinates 0.101 and 0.391; similarities in coding strategy between insect and vertebrate iridoviruses.</title>
        <authorList>
            <person name="Bahr U."/>
            <person name="Tidona C.A."/>
            <person name="Darai G."/>
        </authorList>
    </citation>
    <scope>NUCLEOTIDE SEQUENCE [LARGE SCALE GENOMIC DNA]</scope>
</reference>
<name>Q91G24_IIV6</name>
<evidence type="ECO:0000313" key="1">
    <source>
        <dbReference type="EMBL" id="AAK82008.1"/>
    </source>
</evidence>
<reference evidence="1 2" key="5">
    <citation type="journal article" date="1992" name="Virus Genes">
        <title>Identification and mapping of origins of DNA replication within the DNA sequences of the genome of insect iridescent virus type 6.</title>
        <authorList>
            <person name="Handermann M."/>
            <person name="Schnitzler P."/>
            <person name="Rosen-Wolff A."/>
            <person name="Raab K."/>
            <person name="Sonntag K.C."/>
            <person name="Darai G."/>
        </authorList>
    </citation>
    <scope>NUCLEOTIDE SEQUENCE [LARGE SCALE GENOMIC DNA]</scope>
</reference>
<accession>Q91G24</accession>
<organismHost>
    <name type="scientific">Spodoptera frugiperda</name>
    <name type="common">Fall armyworm</name>
    <dbReference type="NCBI Taxonomy" id="7108"/>
</organismHost>
<reference evidence="1 2" key="7">
    <citation type="journal article" date="1993" name="J. Gen. Virol.">
        <title>Identification of the gene encoding the major capsid protein of insect iridescent virus type 6 by polymerase chain reaction.</title>
        <authorList>
            <person name="Stohwasser R."/>
            <person name="Raab K."/>
            <person name="Schnitzler P."/>
            <person name="Janssen W."/>
            <person name="Darai G."/>
        </authorList>
    </citation>
    <scope>NUCLEOTIDE SEQUENCE [LARGE SCALE GENOMIC DNA]</scope>
</reference>
<evidence type="ECO:0000313" key="2">
    <source>
        <dbReference type="Proteomes" id="UP000001359"/>
    </source>
</evidence>
<reference evidence="1 2" key="9">
    <citation type="journal article" date="1994" name="J. Gen. Virol.">
        <title>Insect iridescent virus type 6 encodes a polypeptide related to the largest subunit of eukaryotic RNA polymerase II.</title>
        <authorList>
            <person name="Schnitzler P."/>
            <person name="Sonntag K.C."/>
            <person name="Muller M."/>
            <person name="Janssen W."/>
            <person name="Bugert J.J."/>
            <person name="Koonin E.V."/>
            <person name="Darai G."/>
        </authorList>
    </citation>
    <scope>NUCLEOTIDE SEQUENCE [LARGE SCALE GENOMIC DNA]</scope>
</reference>
<dbReference type="EMBL" id="AF303741">
    <property type="protein sequence ID" value="AAK82008.1"/>
    <property type="molecule type" value="Genomic_DNA"/>
</dbReference>
<reference evidence="1 2" key="1">
    <citation type="journal article" date="1984" name="J. Virol.">
        <title>DNA analysis of insect iridescent virus 6: evidence for circular permutation and terminal redundancy.</title>
        <authorList>
            <person name="Delius H."/>
            <person name="Darai G."/>
            <person name="Fluegel R.M."/>
        </authorList>
    </citation>
    <scope>NUCLEOTIDE SEQUENCE [LARGE SCALE GENOMIC DNA]</scope>
</reference>
<reference evidence="1 2" key="6">
    <citation type="journal article" date="1992" name="Virus Genes">
        <title>Characterization of the third origin of DNA replication of the genome of insect iridescent virus type 6.</title>
        <authorList>
            <person name="Sonntag K.C."/>
            <person name="Darai G."/>
        </authorList>
    </citation>
    <scope>NUCLEOTIDE SEQUENCE [LARGE SCALE GENOMIC DNA]</scope>
</reference>
<reference evidence="1 2" key="4">
    <citation type="journal article" date="1988" name="Virology">
        <title>Identification and characterization of the repetitive DNA element in the genome of insect iridescent virus type 6.</title>
        <authorList>
            <person name="Fischer M."/>
            <person name="Schnitzler P."/>
            <person name="Delius H."/>
            <person name="Darai G."/>
        </authorList>
    </citation>
    <scope>NUCLEOTIDE SEQUENCE [LARGE SCALE GENOMIC DNA]</scope>
</reference>
<dbReference type="KEGG" id="vg:1733025"/>
<dbReference type="Proteomes" id="UP000001359">
    <property type="component" value="Segment"/>
</dbReference>
<organismHost>
    <name type="scientific">Chilo suppressalis</name>
    <name type="common">Asiatic rice borer moth</name>
    <dbReference type="NCBI Taxonomy" id="168631"/>
</organismHost>
<reference evidence="1 2" key="13">
    <citation type="journal article" date="1998" name="Virus Genes">
        <title>Identification of a thymidylate synthase gene within the genome of Chilo iridescent virus.</title>
        <authorList>
            <person name="Muller K."/>
            <person name="Tidona C.A."/>
            <person name="Bahr U."/>
            <person name="Darai G."/>
        </authorList>
    </citation>
    <scope>NUCLEOTIDE SEQUENCE [LARGE SCALE GENOMIC DNA]</scope>
</reference>
<proteinExistence type="predicted"/>
<organismHost>
    <name type="scientific">Acheta domesticus</name>
    <name type="common">House cricket</name>
    <dbReference type="NCBI Taxonomy" id="6997"/>
</organismHost>
<protein>
    <submittedName>
        <fullName evidence="1">090R</fullName>
    </submittedName>
</protein>
<dbReference type="GeneID" id="1733025"/>
<reference evidence="1 2" key="2">
    <citation type="journal article" date="1986" name="Med. Microbiol. Immunol.">
        <title>Insect iridescent virus type 6 induced toxic degenerative hepatitis in mice.</title>
        <authorList>
            <person name="Lorbacher de Ruiz H."/>
            <person name="Gelderblom H."/>
            <person name="Hofmann W."/>
            <person name="Darai G."/>
        </authorList>
    </citation>
    <scope>NUCLEOTIDE SEQUENCE [LARGE SCALE GENOMIC DNA]</scope>
</reference>
<reference evidence="1 2" key="15">
    <citation type="journal article" date="2001" name="Virology">
        <title>Analysis of the first complete DNA sequence of an invertebrate iridovirus: coding strategy of the genome of Chilo iridescent virus.</title>
        <authorList>
            <person name="Jakob N.J."/>
            <person name="Muller K."/>
            <person name="Bahr U."/>
            <person name="Darai G."/>
        </authorList>
    </citation>
    <scope>NUCLEOTIDE SEQUENCE [LARGE SCALE GENOMIC DNA]</scope>
</reference>
<dbReference type="RefSeq" id="NP_149553.1">
    <property type="nucleotide sequence ID" value="NC_003038.1"/>
</dbReference>
<organism evidence="1 2">
    <name type="scientific">Invertebrate iridescent virus 6</name>
    <name type="common">IIV-6</name>
    <name type="synonym">Chilo iridescent virus</name>
    <dbReference type="NCBI Taxonomy" id="176652"/>
    <lineage>
        <taxon>Viruses</taxon>
        <taxon>Varidnaviria</taxon>
        <taxon>Bamfordvirae</taxon>
        <taxon>Nucleocytoviricota</taxon>
        <taxon>Megaviricetes</taxon>
        <taxon>Pimascovirales</taxon>
        <taxon>Pimascovirales incertae sedis</taxon>
        <taxon>Iridoviridae</taxon>
        <taxon>Betairidovirinae</taxon>
        <taxon>Iridovirus</taxon>
        <taxon>Iridovirus chilo1</taxon>
    </lineage>
</organism>
<reference evidence="1 2" key="3">
    <citation type="journal article" date="1987" name="Virology">
        <title>Molecular cloning and physical mapping of the genome of insect iridescent virus type 6: further evidence for circular permutation of the viral genome.</title>
        <authorList>
            <person name="Schnitzler P."/>
            <person name="Soltau J.B."/>
            <person name="Fischer M."/>
            <person name="Reisner H."/>
            <person name="Scholz J."/>
            <person name="Delius H."/>
            <person name="Darai G."/>
        </authorList>
    </citation>
    <scope>NUCLEOTIDE SEQUENCE [LARGE SCALE GENOMIC DNA]</scope>
</reference>
<reference evidence="1 2" key="11">
    <citation type="journal article" date="1994" name="Virus Genes">
        <title>Chilo iridescent virus encodes a putative helicase belonging to a distinct family within the "DEAD/H" superfamily: implications for the evolution of large DNA viruses.</title>
        <authorList>
            <person name="Sonntag K.C."/>
            <person name="Schnitzler P."/>
            <person name="Koonin E.V."/>
            <person name="Darai G."/>
        </authorList>
    </citation>
    <scope>NUCLEOTIDE SEQUENCE [LARGE SCALE GENOMIC DNA]</scope>
</reference>
<reference evidence="1 2" key="14">
    <citation type="journal article" date="1999" name="Virus Genes">
        <title>Identification of a gene cluster within the genome of Chilo iridescent virus encoding enzymes involved in viral DNA replication and processing.</title>
        <authorList>
            <person name="Muller K."/>
            <person name="Tidona C.A."/>
            <person name="Darai G."/>
        </authorList>
    </citation>
    <scope>NUCLEOTIDE SEQUENCE [LARGE SCALE GENOMIC DNA]</scope>
</reference>
<organismHost>
    <name type="scientific">Gryllus campestris</name>
    <dbReference type="NCBI Taxonomy" id="58607"/>
</organismHost>